<accession>A0A0D9Z3J2</accession>
<sequence>MAEAAVRCLRDGRLDGEHAPALAVASNLQCGPLAAGAMLHLAAAVASNAAAGKAQARGLVIVAFNRSPEVYLDFMRRRGLDPNALNRCVRILDCYSDPIGWNQKIRSQQQQESGADLCSANKENVTIFRNVKDLDKLMCSTIDLGRGFAGEGKIYFSIAVDSISSMLRRASVSSISSFLSNLRSHDQISSIFWLIHSDLHEPKFSRAFECLSTMVASLEPAVVDSVYEEEIPGNISFLEENYSKAKFYLRLKRRNGRVKHLYEELHVEGNDVRFVSAPSVSTEVSQSLLPKVQFNLELSEKERSDKANVLLPFEHQGKGEPIHIYDGRRSLPEAQQDSNLTASALLDELQWVKFITFVILMMSNLTPMKTQMTIWIFEFHPCYPQNV</sequence>
<dbReference type="InterPro" id="IPR019519">
    <property type="entry name" value="Elp5"/>
</dbReference>
<comment type="subcellular location">
    <subcellularLocation>
        <location evidence="2">Cytoplasm</location>
    </subcellularLocation>
    <subcellularLocation>
        <location evidence="1">Nucleus</location>
    </subcellularLocation>
</comment>
<protein>
    <recommendedName>
        <fullName evidence="5">Elongator complex protein 5</fullName>
    </recommendedName>
</protein>
<dbReference type="GO" id="GO:0033588">
    <property type="term" value="C:elongator holoenzyme complex"/>
    <property type="evidence" value="ECO:0007669"/>
    <property type="project" value="EnsemblPlants"/>
</dbReference>
<dbReference type="GO" id="GO:0005634">
    <property type="term" value="C:nucleus"/>
    <property type="evidence" value="ECO:0007669"/>
    <property type="project" value="UniProtKB-SubCell"/>
</dbReference>
<dbReference type="UniPathway" id="UPA00988"/>
<dbReference type="AlphaFoldDB" id="A0A0D9Z3J2"/>
<dbReference type="Pfam" id="PF10483">
    <property type="entry name" value="Elong_Iki1"/>
    <property type="match status" value="1"/>
</dbReference>
<evidence type="ECO:0000256" key="5">
    <source>
        <dbReference type="ARBA" id="ARBA00020264"/>
    </source>
</evidence>
<dbReference type="STRING" id="40148.A0A0D9Z3J2"/>
<evidence type="ECO:0000256" key="3">
    <source>
        <dbReference type="ARBA" id="ARBA00005043"/>
    </source>
</evidence>
<keyword evidence="7" id="KW-0819">tRNA processing</keyword>
<comment type="similarity">
    <text evidence="4">Belongs to the ELP5 family.</text>
</comment>
<dbReference type="Gramene" id="OGLUM03G07460.1">
    <property type="protein sequence ID" value="OGLUM03G07460.1"/>
    <property type="gene ID" value="OGLUM03G07460"/>
</dbReference>
<name>A0A0D9Z3J2_9ORYZ</name>
<evidence type="ECO:0000256" key="6">
    <source>
        <dbReference type="ARBA" id="ARBA00022490"/>
    </source>
</evidence>
<organism evidence="9">
    <name type="scientific">Oryza glumipatula</name>
    <dbReference type="NCBI Taxonomy" id="40148"/>
    <lineage>
        <taxon>Eukaryota</taxon>
        <taxon>Viridiplantae</taxon>
        <taxon>Streptophyta</taxon>
        <taxon>Embryophyta</taxon>
        <taxon>Tracheophyta</taxon>
        <taxon>Spermatophyta</taxon>
        <taxon>Magnoliopsida</taxon>
        <taxon>Liliopsida</taxon>
        <taxon>Poales</taxon>
        <taxon>Poaceae</taxon>
        <taxon>BOP clade</taxon>
        <taxon>Oryzoideae</taxon>
        <taxon>Oryzeae</taxon>
        <taxon>Oryzinae</taxon>
        <taxon>Oryza</taxon>
    </lineage>
</organism>
<evidence type="ECO:0000313" key="10">
    <source>
        <dbReference type="Proteomes" id="UP000026961"/>
    </source>
</evidence>
<dbReference type="PANTHER" id="PTHR15641">
    <property type="entry name" value="ELONGATOR COMPLEX PROTEIN 5"/>
    <property type="match status" value="1"/>
</dbReference>
<evidence type="ECO:0000256" key="4">
    <source>
        <dbReference type="ARBA" id="ARBA00009567"/>
    </source>
</evidence>
<dbReference type="EnsemblPlants" id="OGLUM03G07460.1">
    <property type="protein sequence ID" value="OGLUM03G07460.1"/>
    <property type="gene ID" value="OGLUM03G07460"/>
</dbReference>
<evidence type="ECO:0000256" key="8">
    <source>
        <dbReference type="ARBA" id="ARBA00023242"/>
    </source>
</evidence>
<keyword evidence="8" id="KW-0539">Nucleus</keyword>
<reference evidence="9" key="1">
    <citation type="submission" date="2015-04" db="UniProtKB">
        <authorList>
            <consortium name="EnsemblPlants"/>
        </authorList>
    </citation>
    <scope>IDENTIFICATION</scope>
</reference>
<dbReference type="GO" id="GO:0002098">
    <property type="term" value="P:tRNA wobble uridine modification"/>
    <property type="evidence" value="ECO:0007669"/>
    <property type="project" value="InterPro"/>
</dbReference>
<evidence type="ECO:0000313" key="9">
    <source>
        <dbReference type="EnsemblPlants" id="OGLUM03G07460.1"/>
    </source>
</evidence>
<dbReference type="PANTHER" id="PTHR15641:SF1">
    <property type="entry name" value="ELONGATOR COMPLEX PROTEIN 5"/>
    <property type="match status" value="1"/>
</dbReference>
<evidence type="ECO:0000256" key="1">
    <source>
        <dbReference type="ARBA" id="ARBA00004123"/>
    </source>
</evidence>
<dbReference type="eggNOG" id="ENOG502QTQT">
    <property type="taxonomic scope" value="Eukaryota"/>
</dbReference>
<dbReference type="GO" id="GO:0000049">
    <property type="term" value="F:tRNA binding"/>
    <property type="evidence" value="ECO:0007669"/>
    <property type="project" value="TreeGrafter"/>
</dbReference>
<proteinExistence type="inferred from homology"/>
<dbReference type="Proteomes" id="UP000026961">
    <property type="component" value="Chromosome 3"/>
</dbReference>
<dbReference type="GO" id="GO:0005829">
    <property type="term" value="C:cytosol"/>
    <property type="evidence" value="ECO:0007669"/>
    <property type="project" value="TreeGrafter"/>
</dbReference>
<reference evidence="9" key="2">
    <citation type="submission" date="2018-05" db="EMBL/GenBank/DDBJ databases">
        <title>OgluRS3 (Oryza glumaepatula Reference Sequence Version 3).</title>
        <authorList>
            <person name="Zhang J."/>
            <person name="Kudrna D."/>
            <person name="Lee S."/>
            <person name="Talag J."/>
            <person name="Welchert J."/>
            <person name="Wing R.A."/>
        </authorList>
    </citation>
    <scope>NUCLEOTIDE SEQUENCE [LARGE SCALE GENOMIC DNA]</scope>
</reference>
<keyword evidence="6" id="KW-0963">Cytoplasm</keyword>
<evidence type="ECO:0000256" key="7">
    <source>
        <dbReference type="ARBA" id="ARBA00022694"/>
    </source>
</evidence>
<comment type="pathway">
    <text evidence="3">tRNA modification; 5-methoxycarbonylmethyl-2-thiouridine-tRNA biosynthesis.</text>
</comment>
<evidence type="ECO:0000256" key="2">
    <source>
        <dbReference type="ARBA" id="ARBA00004496"/>
    </source>
</evidence>
<keyword evidence="10" id="KW-1185">Reference proteome</keyword>